<dbReference type="GeneID" id="89992968"/>
<feature type="transmembrane region" description="Helical" evidence="7">
    <location>
        <begin position="196"/>
        <end position="214"/>
    </location>
</feature>
<evidence type="ECO:0000313" key="9">
    <source>
        <dbReference type="Proteomes" id="UP001432216"/>
    </source>
</evidence>
<protein>
    <recommendedName>
        <fullName evidence="10">Integral membrane protein</fullName>
    </recommendedName>
</protein>
<dbReference type="EMBL" id="CP143817">
    <property type="protein sequence ID" value="WVO24821.1"/>
    <property type="molecule type" value="Genomic_DNA"/>
</dbReference>
<dbReference type="PANTHER" id="PTHR20855:SF52">
    <property type="entry name" value="ADIPONECTIN RECEPTOR PROTEIN"/>
    <property type="match status" value="1"/>
</dbReference>
<dbReference type="PANTHER" id="PTHR20855">
    <property type="entry name" value="ADIPOR/PROGESTIN RECEPTOR-RELATED"/>
    <property type="match status" value="1"/>
</dbReference>
<reference evidence="8 9" key="1">
    <citation type="submission" date="2024-01" db="EMBL/GenBank/DDBJ databases">
        <title>Comparative genomics of Cryptococcus and Kwoniella reveals pathogenesis evolution and contrasting modes of karyotype evolution via chromosome fusion or intercentromeric recombination.</title>
        <authorList>
            <person name="Coelho M.A."/>
            <person name="David-Palma M."/>
            <person name="Shea T."/>
            <person name="Bowers K."/>
            <person name="McGinley-Smith S."/>
            <person name="Mohammad A.W."/>
            <person name="Gnirke A."/>
            <person name="Yurkov A.M."/>
            <person name="Nowrousian M."/>
            <person name="Sun S."/>
            <person name="Cuomo C.A."/>
            <person name="Heitman J."/>
        </authorList>
    </citation>
    <scope>NUCLEOTIDE SEQUENCE [LARGE SCALE GENOMIC DNA]</scope>
    <source>
        <strain evidence="8 9">7685027</strain>
    </source>
</reference>
<evidence type="ECO:0000256" key="3">
    <source>
        <dbReference type="ARBA" id="ARBA00022692"/>
    </source>
</evidence>
<evidence type="ECO:0000256" key="2">
    <source>
        <dbReference type="ARBA" id="ARBA00007018"/>
    </source>
</evidence>
<evidence type="ECO:0000313" key="8">
    <source>
        <dbReference type="EMBL" id="WVO24821.1"/>
    </source>
</evidence>
<name>A0ABZ2B1Z0_9TREE</name>
<dbReference type="Pfam" id="PF03006">
    <property type="entry name" value="HlyIII"/>
    <property type="match status" value="1"/>
</dbReference>
<feature type="transmembrane region" description="Helical" evidence="7">
    <location>
        <begin position="296"/>
        <end position="313"/>
    </location>
</feature>
<comment type="similarity">
    <text evidence="2">Belongs to the ADIPOR family.</text>
</comment>
<evidence type="ECO:0000256" key="4">
    <source>
        <dbReference type="ARBA" id="ARBA00022989"/>
    </source>
</evidence>
<proteinExistence type="inferred from homology"/>
<keyword evidence="4 7" id="KW-1133">Transmembrane helix</keyword>
<feature type="transmembrane region" description="Helical" evidence="7">
    <location>
        <begin position="170"/>
        <end position="189"/>
    </location>
</feature>
<dbReference type="RefSeq" id="XP_064724060.1">
    <property type="nucleotide sequence ID" value="XM_064867988.1"/>
</dbReference>
<feature type="transmembrane region" description="Helical" evidence="7">
    <location>
        <begin position="257"/>
        <end position="276"/>
    </location>
</feature>
<sequence length="335" mass="36895">MAVTRRQTVSASSTPPPNMPETTPLLPKSGGASHDGGRRTISYEESLTLLPWQTDNDYIRHGYRRATPSIRKCLWSAVSYLHNETVNIHSHSIGAAFFLSLLPLHLIPTHFPTFGQSCNPLPTPPTLHDKVALSLYLICAVSCLSLSSWFHTVSCHSREVCDAAHRGDYIGIVILIVGSITPGMYYAFYENIFLQVFYMGGIIIAGITSAYIVLSPHHRSHRWHRTLTFIALGLSAVVPITHILFTQGLAHAREKMSLDLIIAGGASYIFGALLYAARIPEKLSPGTFDYFGSSHQIFHCFVLMGAAFQYAALRGMVWGRTMAVGKTIAESEGFL</sequence>
<evidence type="ECO:0000256" key="6">
    <source>
        <dbReference type="SAM" id="MobiDB-lite"/>
    </source>
</evidence>
<feature type="compositionally biased region" description="Polar residues" evidence="6">
    <location>
        <begin position="1"/>
        <end position="13"/>
    </location>
</feature>
<accession>A0ABZ2B1Z0</accession>
<keyword evidence="5 7" id="KW-0472">Membrane</keyword>
<feature type="transmembrane region" description="Helical" evidence="7">
    <location>
        <begin position="131"/>
        <end position="150"/>
    </location>
</feature>
<dbReference type="Proteomes" id="UP001432216">
    <property type="component" value="Chromosome 12"/>
</dbReference>
<keyword evidence="3 7" id="KW-0812">Transmembrane</keyword>
<feature type="transmembrane region" description="Helical" evidence="7">
    <location>
        <begin position="226"/>
        <end position="245"/>
    </location>
</feature>
<comment type="subcellular location">
    <subcellularLocation>
        <location evidence="1">Membrane</location>
        <topology evidence="1">Multi-pass membrane protein</topology>
    </subcellularLocation>
</comment>
<evidence type="ECO:0000256" key="7">
    <source>
        <dbReference type="SAM" id="Phobius"/>
    </source>
</evidence>
<dbReference type="InterPro" id="IPR004254">
    <property type="entry name" value="AdipoR/HlyIII-related"/>
</dbReference>
<evidence type="ECO:0000256" key="1">
    <source>
        <dbReference type="ARBA" id="ARBA00004141"/>
    </source>
</evidence>
<gene>
    <name evidence="8" type="ORF">IAS62_006199</name>
</gene>
<evidence type="ECO:0008006" key="10">
    <source>
        <dbReference type="Google" id="ProtNLM"/>
    </source>
</evidence>
<keyword evidence="9" id="KW-1185">Reference proteome</keyword>
<organism evidence="8 9">
    <name type="scientific">Cryptococcus decagattii</name>
    <dbReference type="NCBI Taxonomy" id="1859122"/>
    <lineage>
        <taxon>Eukaryota</taxon>
        <taxon>Fungi</taxon>
        <taxon>Dikarya</taxon>
        <taxon>Basidiomycota</taxon>
        <taxon>Agaricomycotina</taxon>
        <taxon>Tremellomycetes</taxon>
        <taxon>Tremellales</taxon>
        <taxon>Cryptococcaceae</taxon>
        <taxon>Cryptococcus</taxon>
        <taxon>Cryptococcus gattii species complex</taxon>
    </lineage>
</organism>
<feature type="region of interest" description="Disordered" evidence="6">
    <location>
        <begin position="1"/>
        <end position="38"/>
    </location>
</feature>
<evidence type="ECO:0000256" key="5">
    <source>
        <dbReference type="ARBA" id="ARBA00023136"/>
    </source>
</evidence>